<dbReference type="InterPro" id="IPR036271">
    <property type="entry name" value="Tet_transcr_reg_TetR-rel_C_sf"/>
</dbReference>
<dbReference type="InterPro" id="IPR050109">
    <property type="entry name" value="HTH-type_TetR-like_transc_reg"/>
</dbReference>
<evidence type="ECO:0000256" key="1">
    <source>
        <dbReference type="ARBA" id="ARBA00023125"/>
    </source>
</evidence>
<dbReference type="Proteomes" id="UP001589688">
    <property type="component" value="Unassembled WGS sequence"/>
</dbReference>
<sequence length="209" mass="24877">MYKSGTPTEYRQRLRQRILKTAIREFQSKGIKAVKMDDIANLLSVSKRTVYELYKNKEQLLMECVKEEHFGFDAHMATYASGANRHVIDIILEFYRLQMRHLTGISPVYFMELHKFPEIMAWKEGRHRETEAKAQLFFQRGIAEGYFKANVNYELISKVGNGAMNYVMENRLYKQYEFKEIFRDVIILFIRGFCTLEGIRELDRQIEEM</sequence>
<accession>A0ABV5ZMI4</accession>
<dbReference type="PROSITE" id="PS50977">
    <property type="entry name" value="HTH_TETR_2"/>
    <property type="match status" value="1"/>
</dbReference>
<keyword evidence="5" id="KW-1185">Reference proteome</keyword>
<dbReference type="SUPFAM" id="SSF46689">
    <property type="entry name" value="Homeodomain-like"/>
    <property type="match status" value="1"/>
</dbReference>
<dbReference type="PRINTS" id="PR00455">
    <property type="entry name" value="HTHTETR"/>
</dbReference>
<dbReference type="RefSeq" id="WP_044249528.1">
    <property type="nucleotide sequence ID" value="NZ_JBHLZF010000002.1"/>
</dbReference>
<organism evidence="4 5">
    <name type="scientific">Hallella seregens ATCC 51272</name>
    <dbReference type="NCBI Taxonomy" id="1336250"/>
    <lineage>
        <taxon>Bacteria</taxon>
        <taxon>Pseudomonadati</taxon>
        <taxon>Bacteroidota</taxon>
        <taxon>Bacteroidia</taxon>
        <taxon>Bacteroidales</taxon>
        <taxon>Prevotellaceae</taxon>
        <taxon>Hallella</taxon>
    </lineage>
</organism>
<name>A0ABV5ZMI4_9BACT</name>
<evidence type="ECO:0000313" key="4">
    <source>
        <dbReference type="EMBL" id="MFB9897441.1"/>
    </source>
</evidence>
<dbReference type="EMBL" id="JBHLZF010000002">
    <property type="protein sequence ID" value="MFB9897441.1"/>
    <property type="molecule type" value="Genomic_DNA"/>
</dbReference>
<dbReference type="SUPFAM" id="SSF48498">
    <property type="entry name" value="Tetracyclin repressor-like, C-terminal domain"/>
    <property type="match status" value="1"/>
</dbReference>
<reference evidence="4 5" key="1">
    <citation type="submission" date="2024-09" db="EMBL/GenBank/DDBJ databases">
        <authorList>
            <person name="Sun Q."/>
            <person name="Mori K."/>
        </authorList>
    </citation>
    <scope>NUCLEOTIDE SEQUENCE [LARGE SCALE GENOMIC DNA]</scope>
    <source>
        <strain evidence="4 5">ATCC 51272</strain>
    </source>
</reference>
<evidence type="ECO:0000313" key="5">
    <source>
        <dbReference type="Proteomes" id="UP001589688"/>
    </source>
</evidence>
<dbReference type="Gene3D" id="1.10.357.10">
    <property type="entry name" value="Tetracycline Repressor, domain 2"/>
    <property type="match status" value="1"/>
</dbReference>
<proteinExistence type="predicted"/>
<dbReference type="InterPro" id="IPR009057">
    <property type="entry name" value="Homeodomain-like_sf"/>
</dbReference>
<gene>
    <name evidence="4" type="ORF">ACFFK8_06440</name>
</gene>
<evidence type="ECO:0000259" key="3">
    <source>
        <dbReference type="PROSITE" id="PS50977"/>
    </source>
</evidence>
<dbReference type="InterPro" id="IPR001647">
    <property type="entry name" value="HTH_TetR"/>
</dbReference>
<feature type="domain" description="HTH tetR-type" evidence="3">
    <location>
        <begin position="12"/>
        <end position="72"/>
    </location>
</feature>
<dbReference type="Gene3D" id="1.10.10.60">
    <property type="entry name" value="Homeodomain-like"/>
    <property type="match status" value="1"/>
</dbReference>
<evidence type="ECO:0000256" key="2">
    <source>
        <dbReference type="PROSITE-ProRule" id="PRU00335"/>
    </source>
</evidence>
<comment type="caution">
    <text evidence="4">The sequence shown here is derived from an EMBL/GenBank/DDBJ whole genome shotgun (WGS) entry which is preliminary data.</text>
</comment>
<dbReference type="Pfam" id="PF00440">
    <property type="entry name" value="TetR_N"/>
    <property type="match status" value="1"/>
</dbReference>
<dbReference type="PANTHER" id="PTHR30328">
    <property type="entry name" value="TRANSCRIPTIONAL REPRESSOR"/>
    <property type="match status" value="1"/>
</dbReference>
<feature type="DNA-binding region" description="H-T-H motif" evidence="2">
    <location>
        <begin position="35"/>
        <end position="54"/>
    </location>
</feature>
<keyword evidence="1 2" id="KW-0238">DNA-binding</keyword>
<protein>
    <submittedName>
        <fullName evidence="4">TetR/AcrR family transcriptional regulator</fullName>
    </submittedName>
</protein>
<dbReference type="PANTHER" id="PTHR30328:SF54">
    <property type="entry name" value="HTH-TYPE TRANSCRIPTIONAL REPRESSOR SCO4008"/>
    <property type="match status" value="1"/>
</dbReference>